<dbReference type="CDD" id="cd17321">
    <property type="entry name" value="MFS_MMR_MDR_like"/>
    <property type="match status" value="1"/>
</dbReference>
<feature type="transmembrane region" description="Helical" evidence="8">
    <location>
        <begin position="440"/>
        <end position="464"/>
    </location>
</feature>
<evidence type="ECO:0000256" key="5">
    <source>
        <dbReference type="ARBA" id="ARBA00022692"/>
    </source>
</evidence>
<feature type="transmembrane region" description="Helical" evidence="8">
    <location>
        <begin position="12"/>
        <end position="35"/>
    </location>
</feature>
<dbReference type="GO" id="GO:0005886">
    <property type="term" value="C:plasma membrane"/>
    <property type="evidence" value="ECO:0007669"/>
    <property type="project" value="UniProtKB-SubCell"/>
</dbReference>
<dbReference type="InterPro" id="IPR020846">
    <property type="entry name" value="MFS_dom"/>
</dbReference>
<feature type="transmembrane region" description="Helical" evidence="8">
    <location>
        <begin position="226"/>
        <end position="246"/>
    </location>
</feature>
<dbReference type="SUPFAM" id="SSF103473">
    <property type="entry name" value="MFS general substrate transporter"/>
    <property type="match status" value="1"/>
</dbReference>
<protein>
    <submittedName>
        <fullName evidence="10">Drug resistance transporter, EmrB/QacA subfamily</fullName>
    </submittedName>
</protein>
<dbReference type="Pfam" id="PF07690">
    <property type="entry name" value="MFS_1"/>
    <property type="match status" value="1"/>
</dbReference>
<dbReference type="PRINTS" id="PR01036">
    <property type="entry name" value="TCRTETB"/>
</dbReference>
<dbReference type="Gene3D" id="1.20.1250.20">
    <property type="entry name" value="MFS general substrate transporter like domains"/>
    <property type="match status" value="1"/>
</dbReference>
<dbReference type="NCBIfam" id="TIGR00711">
    <property type="entry name" value="efflux_EmrB"/>
    <property type="match status" value="1"/>
</dbReference>
<evidence type="ECO:0000256" key="3">
    <source>
        <dbReference type="ARBA" id="ARBA00022448"/>
    </source>
</evidence>
<keyword evidence="6 8" id="KW-1133">Transmembrane helix</keyword>
<sequence>MTPAYEKKWQIFFLVATSIFMSTLDSSIVNVALPYMMQDLQTDIQTIQWVVLIYLVTVSALLLTFGRLSDIKGRKPVYVMGFTIFVVGSFFCGMAQTPLLLIVSRVLQGGGASMLMACSPALIVDAFPVHERGKALGMIGAVVAAGLTTGPVAGGMILEYLSWPFIFYINIPIGIAAAIGGIFVLKDAQDTQASREPMDKTGSLLLIVMLSSLIVFMTQLSRWGVLSIPSFFFAGLCILTCIGFVVNEAKSDYPLFDLELLKIKLFVFPVMSSSILFAALFVIIFMMPFYLTYPCGFSASKTGMIMIVPFLFLLFVSPISGMLYDRLGSRRLCVTGMSVLMLSLVSLMYLHPTMECVSILWRIALAGIGTALYVSPNNTAVMSCVPLSRRGIASGAVATARNIGMVIGVALAGLIFSSSFSTLTNGSSLENYLAVMEPFFMISFKRTMLMGVVLSIIGIGVAFARGKELKE</sequence>
<gene>
    <name evidence="10" type="ORF">SAMN04487931_102131</name>
</gene>
<dbReference type="PANTHER" id="PTHR42718:SF9">
    <property type="entry name" value="MAJOR FACILITATOR SUPERFAMILY MULTIDRUG TRANSPORTER MFSC"/>
    <property type="match status" value="1"/>
</dbReference>
<evidence type="ECO:0000313" key="10">
    <source>
        <dbReference type="EMBL" id="SDT86002.1"/>
    </source>
</evidence>
<feature type="transmembrane region" description="Helical" evidence="8">
    <location>
        <begin position="77"/>
        <end position="96"/>
    </location>
</feature>
<feature type="transmembrane region" description="Helical" evidence="8">
    <location>
        <begin position="47"/>
        <end position="65"/>
    </location>
</feature>
<keyword evidence="5 8" id="KW-0812">Transmembrane</keyword>
<dbReference type="InterPro" id="IPR004638">
    <property type="entry name" value="EmrB-like"/>
</dbReference>
<feature type="domain" description="Major facilitator superfamily (MFS) profile" evidence="9">
    <location>
        <begin position="11"/>
        <end position="470"/>
    </location>
</feature>
<keyword evidence="4" id="KW-1003">Cell membrane</keyword>
<dbReference type="Proteomes" id="UP000199608">
    <property type="component" value="Unassembled WGS sequence"/>
</dbReference>
<keyword evidence="11" id="KW-1185">Reference proteome</keyword>
<name>A0A1H2DT07_9BACT</name>
<proteinExistence type="inferred from homology"/>
<organism evidence="10 11">
    <name type="scientific">Desulfobacula phenolica</name>
    <dbReference type="NCBI Taxonomy" id="90732"/>
    <lineage>
        <taxon>Bacteria</taxon>
        <taxon>Pseudomonadati</taxon>
        <taxon>Thermodesulfobacteriota</taxon>
        <taxon>Desulfobacteria</taxon>
        <taxon>Desulfobacterales</taxon>
        <taxon>Desulfobacteraceae</taxon>
        <taxon>Desulfobacula</taxon>
    </lineage>
</organism>
<evidence type="ECO:0000256" key="8">
    <source>
        <dbReference type="SAM" id="Phobius"/>
    </source>
</evidence>
<feature type="transmembrane region" description="Helical" evidence="8">
    <location>
        <begin position="357"/>
        <end position="375"/>
    </location>
</feature>
<evidence type="ECO:0000256" key="6">
    <source>
        <dbReference type="ARBA" id="ARBA00022989"/>
    </source>
</evidence>
<dbReference type="AlphaFoldDB" id="A0A1H2DT07"/>
<feature type="transmembrane region" description="Helical" evidence="8">
    <location>
        <begin position="396"/>
        <end position="420"/>
    </location>
</feature>
<comment type="subcellular location">
    <subcellularLocation>
        <location evidence="1">Cell membrane</location>
        <topology evidence="1">Multi-pass membrane protein</topology>
    </subcellularLocation>
</comment>
<feature type="transmembrane region" description="Helical" evidence="8">
    <location>
        <begin position="165"/>
        <end position="184"/>
    </location>
</feature>
<keyword evidence="7 8" id="KW-0472">Membrane</keyword>
<dbReference type="PROSITE" id="PS50850">
    <property type="entry name" value="MFS"/>
    <property type="match status" value="1"/>
</dbReference>
<feature type="transmembrane region" description="Helical" evidence="8">
    <location>
        <begin position="102"/>
        <end position="123"/>
    </location>
</feature>
<feature type="transmembrane region" description="Helical" evidence="8">
    <location>
        <begin position="135"/>
        <end position="153"/>
    </location>
</feature>
<dbReference type="RefSeq" id="WP_092230323.1">
    <property type="nucleotide sequence ID" value="NZ_FNLL01000002.1"/>
</dbReference>
<evidence type="ECO:0000259" key="9">
    <source>
        <dbReference type="PROSITE" id="PS50850"/>
    </source>
</evidence>
<dbReference type="InterPro" id="IPR036259">
    <property type="entry name" value="MFS_trans_sf"/>
</dbReference>
<keyword evidence="3" id="KW-0813">Transport</keyword>
<dbReference type="GO" id="GO:0022857">
    <property type="term" value="F:transmembrane transporter activity"/>
    <property type="evidence" value="ECO:0007669"/>
    <property type="project" value="InterPro"/>
</dbReference>
<feature type="transmembrane region" description="Helical" evidence="8">
    <location>
        <begin position="331"/>
        <end position="351"/>
    </location>
</feature>
<evidence type="ECO:0000256" key="2">
    <source>
        <dbReference type="ARBA" id="ARBA00008537"/>
    </source>
</evidence>
<evidence type="ECO:0000256" key="4">
    <source>
        <dbReference type="ARBA" id="ARBA00022475"/>
    </source>
</evidence>
<dbReference type="Gene3D" id="1.20.1720.10">
    <property type="entry name" value="Multidrug resistance protein D"/>
    <property type="match status" value="1"/>
</dbReference>
<dbReference type="PANTHER" id="PTHR42718">
    <property type="entry name" value="MAJOR FACILITATOR SUPERFAMILY MULTIDRUG TRANSPORTER MFSC"/>
    <property type="match status" value="1"/>
</dbReference>
<dbReference type="InterPro" id="IPR011701">
    <property type="entry name" value="MFS"/>
</dbReference>
<feature type="transmembrane region" description="Helical" evidence="8">
    <location>
        <begin position="204"/>
        <end position="220"/>
    </location>
</feature>
<evidence type="ECO:0000256" key="1">
    <source>
        <dbReference type="ARBA" id="ARBA00004651"/>
    </source>
</evidence>
<evidence type="ECO:0000256" key="7">
    <source>
        <dbReference type="ARBA" id="ARBA00023136"/>
    </source>
</evidence>
<evidence type="ECO:0000313" key="11">
    <source>
        <dbReference type="Proteomes" id="UP000199608"/>
    </source>
</evidence>
<accession>A0A1H2DT07</accession>
<feature type="transmembrane region" description="Helical" evidence="8">
    <location>
        <begin position="266"/>
        <end position="291"/>
    </location>
</feature>
<dbReference type="EMBL" id="FNLL01000002">
    <property type="protein sequence ID" value="SDT86002.1"/>
    <property type="molecule type" value="Genomic_DNA"/>
</dbReference>
<feature type="transmembrane region" description="Helical" evidence="8">
    <location>
        <begin position="303"/>
        <end position="324"/>
    </location>
</feature>
<comment type="similarity">
    <text evidence="2">Belongs to the major facilitator superfamily. EmrB family.</text>
</comment>
<reference evidence="11" key="1">
    <citation type="submission" date="2016-10" db="EMBL/GenBank/DDBJ databases">
        <authorList>
            <person name="Varghese N."/>
            <person name="Submissions S."/>
        </authorList>
    </citation>
    <scope>NUCLEOTIDE SEQUENCE [LARGE SCALE GENOMIC DNA]</scope>
    <source>
        <strain evidence="11">DSM 3384</strain>
    </source>
</reference>